<dbReference type="AlphaFoldDB" id="A0A095BBY9"/>
<dbReference type="Proteomes" id="UP000029448">
    <property type="component" value="Unassembled WGS sequence"/>
</dbReference>
<dbReference type="RefSeq" id="WP_262411421.1">
    <property type="nucleotide sequence ID" value="NZ_JACAOJ010000014.1"/>
</dbReference>
<dbReference type="GeneID" id="89478611"/>
<keyword evidence="1" id="KW-0472">Membrane</keyword>
<feature type="transmembrane region" description="Helical" evidence="1">
    <location>
        <begin position="12"/>
        <end position="38"/>
    </location>
</feature>
<sequence length="43" mass="4432">MSMQIVNEIVAAVVNFAAVAPMLAFLPVVATLMVATAVSDRVA</sequence>
<evidence type="ECO:0000313" key="2">
    <source>
        <dbReference type="EMBL" id="KGB26283.1"/>
    </source>
</evidence>
<organism evidence="2 3">
    <name type="scientific">Acetobacter tropicalis</name>
    <dbReference type="NCBI Taxonomy" id="104102"/>
    <lineage>
        <taxon>Bacteria</taxon>
        <taxon>Pseudomonadati</taxon>
        <taxon>Pseudomonadota</taxon>
        <taxon>Alphaproteobacteria</taxon>
        <taxon>Acetobacterales</taxon>
        <taxon>Acetobacteraceae</taxon>
        <taxon>Acetobacter</taxon>
    </lineage>
</organism>
<dbReference type="EMBL" id="JOKM01000012">
    <property type="protein sequence ID" value="KGB26283.1"/>
    <property type="molecule type" value="Genomic_DNA"/>
</dbReference>
<dbReference type="PATRIC" id="fig|104102.7.peg.275"/>
<keyword evidence="1" id="KW-1133">Transmembrane helix</keyword>
<reference evidence="2 3" key="1">
    <citation type="submission" date="2014-06" db="EMBL/GenBank/DDBJ databases">
        <title>Functional and comparative genomic analyses of the Drosophila gut microbiota identify candidate symbiosis factors.</title>
        <authorList>
            <person name="Newell P.D."/>
            <person name="Chaston J.M."/>
            <person name="Douglas A.E."/>
        </authorList>
    </citation>
    <scope>NUCLEOTIDE SEQUENCE [LARGE SCALE GENOMIC DNA]</scope>
    <source>
        <strain evidence="2 3">DmCS_006</strain>
    </source>
</reference>
<keyword evidence="3" id="KW-1185">Reference proteome</keyword>
<name>A0A095BBY9_9PROT</name>
<accession>A0A095BBY9</accession>
<gene>
    <name evidence="2" type="ORF">AtDm6_0275</name>
</gene>
<protein>
    <submittedName>
        <fullName evidence="2">Uncharacterized protein</fullName>
    </submittedName>
</protein>
<keyword evidence="1" id="KW-0812">Transmembrane</keyword>
<comment type="caution">
    <text evidence="2">The sequence shown here is derived from an EMBL/GenBank/DDBJ whole genome shotgun (WGS) entry which is preliminary data.</text>
</comment>
<proteinExistence type="predicted"/>
<evidence type="ECO:0000313" key="3">
    <source>
        <dbReference type="Proteomes" id="UP000029448"/>
    </source>
</evidence>
<evidence type="ECO:0000256" key="1">
    <source>
        <dbReference type="SAM" id="Phobius"/>
    </source>
</evidence>